<sequence>MELKTKDYSISREEGEISLTYKVPLDVLYPNPEDNEDIFEKVINIIIESGDITLLTIVSDRNYIYTKDQVSLLNDLANRYKAMLESDLSKPFDSDIQKNFPEEVSKFNYILFNRLKRDPLGAYVLGLRFLREFKVKQENSGSDLFSEFLDKFSNLISEIEKIQIVNKNLNLILGYKIGDRQPYRGIFKPLIRPNFTYTRIMSEPPLSAVEIESYKIGDEDQTEVTIYHIPGVSQYLYHLSPPELLLNVEEYDILDQVRNNLIDYRPQENEFTDPLRMRDVFFKISKDMISEISTKNKYSLSFKDIDKLARILVRLTVGFGMTEIVLSDDMVEDVYINSPISKSPVFVKHSKYGECASNIIPNAKEVDAWTSRFRLMSGRALDEGHPVLDTELITDLFRSRVAIAQRPLSPEGVSIAFRRHREKPWTIPLFINNQMISPFTAGLLWFCVEGARTILISGTRGAGKTSMLTALMLLLMKRYRVITVEDTLEIPTDAFTRLGYDMLSLKVQSAITGEKSEMSADEGIRTTLRLGDSSLIVGEVRSTEAKALYEAMRVGALSNTVMGTIHGENPYGVFDRVVNDLGVPRTSFKATDLIVSVNKIRTEDRLIEKRRVLNVTEVRKEWIDDPQYENGFVDLVKYDIHKDSLDPSNDLLEGNSYVIKEIASRVEEWAGKWDAVLDNINARGDVLSLLSDYANKTNNPTLLEAEFTSSAIDQYDEIISRLREEYGTAERKNIVNLFELWLKSKK</sequence>
<dbReference type="EMBL" id="GG730042">
    <property type="protein sequence ID" value="EEZ93095.1"/>
    <property type="molecule type" value="Genomic_DNA"/>
</dbReference>
<gene>
    <name evidence="3" type="ORF">BJBARM4_0293</name>
</gene>
<dbReference type="Gene3D" id="3.30.450.380">
    <property type="match status" value="1"/>
</dbReference>
<organism evidence="3 4">
    <name type="scientific">Candidatus Parvarchaeum acidiphilum ARMAN-4</name>
    <dbReference type="NCBI Taxonomy" id="662760"/>
    <lineage>
        <taxon>Archaea</taxon>
        <taxon>Candidatus Parvarchaeota</taxon>
        <taxon>Candidatus Parvarchaeum</taxon>
    </lineage>
</organism>
<reference evidence="3 4" key="1">
    <citation type="journal article" date="2010" name="Proc. Natl. Acad. Sci. U.S.A.">
        <title>Enigmatic, ultrasmall, uncultivated Archaea.</title>
        <authorList>
            <person name="Baker B.J."/>
            <person name="Comolli L.R."/>
            <person name="Dick G.J."/>
            <person name="Hauser L.J."/>
            <person name="Hyatt D."/>
            <person name="Dill B.D."/>
            <person name="Land M.L."/>
            <person name="Verberkmoes N.C."/>
            <person name="Hettich R.L."/>
            <person name="Banfield J.F."/>
        </authorList>
    </citation>
    <scope>NUCLEOTIDE SEQUENCE [LARGE SCALE GENOMIC DNA]</scope>
</reference>
<dbReference type="AlphaFoldDB" id="D2EEY9"/>
<dbReference type="PANTHER" id="PTHR30486:SF6">
    <property type="entry name" value="TYPE IV PILUS RETRACTATION ATPASE PILT"/>
    <property type="match status" value="1"/>
</dbReference>
<evidence type="ECO:0000313" key="4">
    <source>
        <dbReference type="Proteomes" id="UP000009375"/>
    </source>
</evidence>
<proteinExistence type="inferred from homology"/>
<comment type="similarity">
    <text evidence="1">Belongs to the GSP E family.</text>
</comment>
<dbReference type="InterPro" id="IPR001482">
    <property type="entry name" value="T2SS/T4SS_dom"/>
</dbReference>
<dbReference type="InterPro" id="IPR027417">
    <property type="entry name" value="P-loop_NTPase"/>
</dbReference>
<dbReference type="Gene3D" id="3.40.50.300">
    <property type="entry name" value="P-loop containing nucleotide triphosphate hydrolases"/>
    <property type="match status" value="1"/>
</dbReference>
<evidence type="ECO:0000256" key="1">
    <source>
        <dbReference type="ARBA" id="ARBA00006611"/>
    </source>
</evidence>
<dbReference type="InterPro" id="IPR050921">
    <property type="entry name" value="T4SS_GSP_E_ATPase"/>
</dbReference>
<dbReference type="Proteomes" id="UP000009375">
    <property type="component" value="Unassembled WGS sequence"/>
</dbReference>
<feature type="domain" description="Bacterial type II secretion system protein E" evidence="2">
    <location>
        <begin position="355"/>
        <end position="591"/>
    </location>
</feature>
<accession>D2EEY9</accession>
<protein>
    <submittedName>
        <fullName evidence="3">Type II secretion system protein E</fullName>
    </submittedName>
</protein>
<dbReference type="Pfam" id="PF00437">
    <property type="entry name" value="T2SSE"/>
    <property type="match status" value="1"/>
</dbReference>
<evidence type="ECO:0000313" key="3">
    <source>
        <dbReference type="EMBL" id="EEZ93095.1"/>
    </source>
</evidence>
<evidence type="ECO:0000259" key="2">
    <source>
        <dbReference type="Pfam" id="PF00437"/>
    </source>
</evidence>
<name>D2EEY9_PARA4</name>
<dbReference type="GO" id="GO:0016887">
    <property type="term" value="F:ATP hydrolysis activity"/>
    <property type="evidence" value="ECO:0007669"/>
    <property type="project" value="InterPro"/>
</dbReference>
<dbReference type="SUPFAM" id="SSF52540">
    <property type="entry name" value="P-loop containing nucleoside triphosphate hydrolases"/>
    <property type="match status" value="1"/>
</dbReference>
<dbReference type="PANTHER" id="PTHR30486">
    <property type="entry name" value="TWITCHING MOTILITY PROTEIN PILT"/>
    <property type="match status" value="1"/>
</dbReference>